<proteinExistence type="predicted"/>
<comment type="caution">
    <text evidence="1">The sequence shown here is derived from an EMBL/GenBank/DDBJ whole genome shotgun (WGS) entry which is preliminary data.</text>
</comment>
<evidence type="ECO:0000313" key="1">
    <source>
        <dbReference type="EMBL" id="KAI0035619.1"/>
    </source>
</evidence>
<reference evidence="1" key="2">
    <citation type="journal article" date="2022" name="New Phytol.">
        <title>Evolutionary transition to the ectomycorrhizal habit in the genomes of a hyperdiverse lineage of mushroom-forming fungi.</title>
        <authorList>
            <person name="Looney B."/>
            <person name="Miyauchi S."/>
            <person name="Morin E."/>
            <person name="Drula E."/>
            <person name="Courty P.E."/>
            <person name="Kohler A."/>
            <person name="Kuo A."/>
            <person name="LaButti K."/>
            <person name="Pangilinan J."/>
            <person name="Lipzen A."/>
            <person name="Riley R."/>
            <person name="Andreopoulos W."/>
            <person name="He G."/>
            <person name="Johnson J."/>
            <person name="Nolan M."/>
            <person name="Tritt A."/>
            <person name="Barry K.W."/>
            <person name="Grigoriev I.V."/>
            <person name="Nagy L.G."/>
            <person name="Hibbett D."/>
            <person name="Henrissat B."/>
            <person name="Matheny P.B."/>
            <person name="Labbe J."/>
            <person name="Martin F.M."/>
        </authorList>
    </citation>
    <scope>NUCLEOTIDE SEQUENCE</scope>
    <source>
        <strain evidence="1">EC-137</strain>
    </source>
</reference>
<keyword evidence="2" id="KW-1185">Reference proteome</keyword>
<protein>
    <submittedName>
        <fullName evidence="1">Uncharacterized protein</fullName>
    </submittedName>
</protein>
<gene>
    <name evidence="1" type="ORF">K488DRAFT_76465</name>
</gene>
<organism evidence="1 2">
    <name type="scientific">Vararia minispora EC-137</name>
    <dbReference type="NCBI Taxonomy" id="1314806"/>
    <lineage>
        <taxon>Eukaryota</taxon>
        <taxon>Fungi</taxon>
        <taxon>Dikarya</taxon>
        <taxon>Basidiomycota</taxon>
        <taxon>Agaricomycotina</taxon>
        <taxon>Agaricomycetes</taxon>
        <taxon>Russulales</taxon>
        <taxon>Lachnocladiaceae</taxon>
        <taxon>Vararia</taxon>
    </lineage>
</organism>
<dbReference type="Proteomes" id="UP000814128">
    <property type="component" value="Unassembled WGS sequence"/>
</dbReference>
<dbReference type="EMBL" id="MU273481">
    <property type="protein sequence ID" value="KAI0035619.1"/>
    <property type="molecule type" value="Genomic_DNA"/>
</dbReference>
<name>A0ACB8QUN9_9AGAM</name>
<sequence length="402" mass="44340">MDSVSLIEQSSEAIVSASLVAYASTGFIPQPGKFVIFASFVLHDTPSKNIKVVSLGTGSKCLPTSRLPPCGDALHDSHAEIIARRGFVRWLMEEVERDRTLSAAGDGGMSIWLRREDGKYAWREDVRLHVHVSTVPCGDASTRLLAVLQDPTVAVLKDSSPWPDLESSAPSRGRDNYSRLGVLRTKPGRADAPQVLSMACSDKFARWNVLGVQGALASTFLTSPIYIDSIVIGEVPDNIKDTVRKDCERAFWRRIGDLPDLPTGFKISRPYISFTDQVFPHSRTEIVGAALCWIADSPEGHEVLINGLRRGVSPRYRSNVKLRCVSAHWPLALHSSEETYYSAKTQATAYMQAKETLVGRNGPFSGWLCSGLRWESFYCHGSINTITNTDSSERETSHVPDD</sequence>
<reference evidence="1" key="1">
    <citation type="submission" date="2021-02" db="EMBL/GenBank/DDBJ databases">
        <authorList>
            <consortium name="DOE Joint Genome Institute"/>
            <person name="Ahrendt S."/>
            <person name="Looney B.P."/>
            <person name="Miyauchi S."/>
            <person name="Morin E."/>
            <person name="Drula E."/>
            <person name="Courty P.E."/>
            <person name="Chicoki N."/>
            <person name="Fauchery L."/>
            <person name="Kohler A."/>
            <person name="Kuo A."/>
            <person name="Labutti K."/>
            <person name="Pangilinan J."/>
            <person name="Lipzen A."/>
            <person name="Riley R."/>
            <person name="Andreopoulos W."/>
            <person name="He G."/>
            <person name="Johnson J."/>
            <person name="Barry K.W."/>
            <person name="Grigoriev I.V."/>
            <person name="Nagy L."/>
            <person name="Hibbett D."/>
            <person name="Henrissat B."/>
            <person name="Matheny P.B."/>
            <person name="Labbe J."/>
            <person name="Martin F."/>
        </authorList>
    </citation>
    <scope>NUCLEOTIDE SEQUENCE</scope>
    <source>
        <strain evidence="1">EC-137</strain>
    </source>
</reference>
<evidence type="ECO:0000313" key="2">
    <source>
        <dbReference type="Proteomes" id="UP000814128"/>
    </source>
</evidence>
<accession>A0ACB8QUN9</accession>